<evidence type="ECO:0000313" key="4">
    <source>
        <dbReference type="EMBL" id="MBB6094379.1"/>
    </source>
</evidence>
<evidence type="ECO:0000313" key="5">
    <source>
        <dbReference type="Proteomes" id="UP000588068"/>
    </source>
</evidence>
<evidence type="ECO:0000259" key="3">
    <source>
        <dbReference type="Pfam" id="PF01636"/>
    </source>
</evidence>
<feature type="domain" description="Aminoglycoside phosphotransferase" evidence="3">
    <location>
        <begin position="35"/>
        <end position="259"/>
    </location>
</feature>
<organism evidence="4 5">
    <name type="scientific">Povalibacter uvarum</name>
    <dbReference type="NCBI Taxonomy" id="732238"/>
    <lineage>
        <taxon>Bacteria</taxon>
        <taxon>Pseudomonadati</taxon>
        <taxon>Pseudomonadota</taxon>
        <taxon>Gammaproteobacteria</taxon>
        <taxon>Steroidobacterales</taxon>
        <taxon>Steroidobacteraceae</taxon>
        <taxon>Povalibacter</taxon>
    </lineage>
</organism>
<dbReference type="Gene3D" id="3.90.1200.10">
    <property type="match status" value="1"/>
</dbReference>
<proteinExistence type="predicted"/>
<dbReference type="PANTHER" id="PTHR33540">
    <property type="entry name" value="TRNA THREONYLCARBAMOYLADENOSINE BIOSYNTHESIS PROTEIN TSAE"/>
    <property type="match status" value="1"/>
</dbReference>
<keyword evidence="1" id="KW-0547">Nucleotide-binding</keyword>
<protein>
    <recommendedName>
        <fullName evidence="3">Aminoglycoside phosphotransferase domain-containing protein</fullName>
    </recommendedName>
</protein>
<sequence>MSLSTTETSAGHADERLEQLRQWVSVLFGSTDFTLAPASADASFRRYFRVTRNGQTWIAMDAPPEKENIEPYVRIANMLVAVGVNAPHILETNLEQGFLLNSDLGSRTYLNEIDGGGDADRLYHDAMDALVQIQANGQSHAAQLPPYDEALLQREMTLFPEWFCGRHLGLTLSDDDIAGLRDTFDALAREALAQPRVFVHRDYHSRNLMVGGGRFGPNPGILDFQDAVHGAVTYDLVSLLRDCYVAWPIERVHGWVARFREVARAAGVDTGPDQKTFLRWFDLMGVQRHLKAIGIFARLWHRDGKPGYLKDIPRTLNYVRVVSACYPELQYLRTLIDTRVMPALNQAAAAAKQGS</sequence>
<dbReference type="EMBL" id="JACHHZ010000003">
    <property type="protein sequence ID" value="MBB6094379.1"/>
    <property type="molecule type" value="Genomic_DNA"/>
</dbReference>
<dbReference type="GO" id="GO:0005524">
    <property type="term" value="F:ATP binding"/>
    <property type="evidence" value="ECO:0007669"/>
    <property type="project" value="UniProtKB-KW"/>
</dbReference>
<comment type="caution">
    <text evidence="4">The sequence shown here is derived from an EMBL/GenBank/DDBJ whole genome shotgun (WGS) entry which is preliminary data.</text>
</comment>
<dbReference type="InterPro" id="IPR002575">
    <property type="entry name" value="Aminoglycoside_PTrfase"/>
</dbReference>
<dbReference type="Gene3D" id="3.30.200.20">
    <property type="entry name" value="Phosphorylase Kinase, domain 1"/>
    <property type="match status" value="1"/>
</dbReference>
<evidence type="ECO:0000256" key="2">
    <source>
        <dbReference type="ARBA" id="ARBA00022840"/>
    </source>
</evidence>
<reference evidence="4 5" key="1">
    <citation type="submission" date="2020-08" db="EMBL/GenBank/DDBJ databases">
        <title>Genomic Encyclopedia of Type Strains, Phase IV (KMG-IV): sequencing the most valuable type-strain genomes for metagenomic binning, comparative biology and taxonomic classification.</title>
        <authorList>
            <person name="Goeker M."/>
        </authorList>
    </citation>
    <scope>NUCLEOTIDE SEQUENCE [LARGE SCALE GENOMIC DNA]</scope>
    <source>
        <strain evidence="4 5">DSM 26723</strain>
    </source>
</reference>
<dbReference type="Proteomes" id="UP000588068">
    <property type="component" value="Unassembled WGS sequence"/>
</dbReference>
<accession>A0A841HPW9</accession>
<dbReference type="Pfam" id="PF01636">
    <property type="entry name" value="APH"/>
    <property type="match status" value="1"/>
</dbReference>
<dbReference type="RefSeq" id="WP_184333591.1">
    <property type="nucleotide sequence ID" value="NZ_JACHHZ010000003.1"/>
</dbReference>
<keyword evidence="5" id="KW-1185">Reference proteome</keyword>
<gene>
    <name evidence="4" type="ORF">HNQ60_003260</name>
</gene>
<evidence type="ECO:0000256" key="1">
    <source>
        <dbReference type="ARBA" id="ARBA00022741"/>
    </source>
</evidence>
<dbReference type="PANTHER" id="PTHR33540:SF1">
    <property type="entry name" value="N-ACETYLMURAMATE_N-ACETYLGLUCOSAMINE KINASE"/>
    <property type="match status" value="1"/>
</dbReference>
<dbReference type="InterPro" id="IPR011009">
    <property type="entry name" value="Kinase-like_dom_sf"/>
</dbReference>
<dbReference type="AlphaFoldDB" id="A0A841HPW9"/>
<keyword evidence="2" id="KW-0067">ATP-binding</keyword>
<name>A0A841HPW9_9GAMM</name>
<dbReference type="SUPFAM" id="SSF56112">
    <property type="entry name" value="Protein kinase-like (PK-like)"/>
    <property type="match status" value="1"/>
</dbReference>